<organism evidence="2 3">
    <name type="scientific">Heterorhabditis bacteriophora</name>
    <name type="common">Entomopathogenic nematode worm</name>
    <dbReference type="NCBI Taxonomy" id="37862"/>
    <lineage>
        <taxon>Eukaryota</taxon>
        <taxon>Metazoa</taxon>
        <taxon>Ecdysozoa</taxon>
        <taxon>Nematoda</taxon>
        <taxon>Chromadorea</taxon>
        <taxon>Rhabditida</taxon>
        <taxon>Rhabditina</taxon>
        <taxon>Rhabditomorpha</taxon>
        <taxon>Strongyloidea</taxon>
        <taxon>Heterorhabditidae</taxon>
        <taxon>Heterorhabditis</taxon>
    </lineage>
</organism>
<dbReference type="Proteomes" id="UP000095283">
    <property type="component" value="Unplaced"/>
</dbReference>
<accession>A0A1I7W6I6</accession>
<keyword evidence="2" id="KW-1185">Reference proteome</keyword>
<keyword evidence="1" id="KW-0812">Transmembrane</keyword>
<proteinExistence type="predicted"/>
<dbReference type="WBParaSite" id="Hba_00250">
    <property type="protein sequence ID" value="Hba_00250"/>
    <property type="gene ID" value="Hba_00250"/>
</dbReference>
<evidence type="ECO:0000313" key="3">
    <source>
        <dbReference type="WBParaSite" id="Hba_00250"/>
    </source>
</evidence>
<protein>
    <submittedName>
        <fullName evidence="3">Ribosomal protein S11</fullName>
    </submittedName>
</protein>
<keyword evidence="1" id="KW-1133">Transmembrane helix</keyword>
<sequence>MIVPKRELLGFKHNLSLFCKLSKYPRFIVTRKAVNTTSHGSQTGISKKEYNFNALIFFASVISAEIVIKIEVVSFLNLYKSYIYLCHFKYPIIVLLYSKTTMILNISSCLHVIPIKHVYIYIYIKGMISSVLIKNRKSLCNFIINKEYRISGIFAITRAYY</sequence>
<reference evidence="3" key="1">
    <citation type="submission" date="2016-11" db="UniProtKB">
        <authorList>
            <consortium name="WormBaseParasite"/>
        </authorList>
    </citation>
    <scope>IDENTIFICATION</scope>
</reference>
<feature type="transmembrane region" description="Helical" evidence="1">
    <location>
        <begin position="50"/>
        <end position="70"/>
    </location>
</feature>
<dbReference type="AlphaFoldDB" id="A0A1I7W6I6"/>
<evidence type="ECO:0000256" key="1">
    <source>
        <dbReference type="SAM" id="Phobius"/>
    </source>
</evidence>
<evidence type="ECO:0000313" key="2">
    <source>
        <dbReference type="Proteomes" id="UP000095283"/>
    </source>
</evidence>
<keyword evidence="1" id="KW-0472">Membrane</keyword>
<name>A0A1I7W6I6_HETBA</name>